<feature type="transmembrane region" description="Helical" evidence="6">
    <location>
        <begin position="313"/>
        <end position="329"/>
    </location>
</feature>
<feature type="transmembrane region" description="Helical" evidence="6">
    <location>
        <begin position="510"/>
        <end position="529"/>
    </location>
</feature>
<keyword evidence="3 6" id="KW-0812">Transmembrane</keyword>
<dbReference type="AlphaFoldDB" id="A0A010YYW9"/>
<feature type="domain" description="Metallo-beta-lactamase" evidence="7">
    <location>
        <begin position="546"/>
        <end position="740"/>
    </location>
</feature>
<sequence>MTGHDRRPAAGAVARAPLDLRLAGVALGAWAATWWCLGHGPGAAAVVAGGAALVAIAAGLRARASARRWGGVALGVVGVALGVGMGAVAAAPRLVERDSGALARAVERSGPVGMRLVVRDDPRPAASRRGGAPLWVVAASAEEITADGVRHMTSGRVLVLGEHPDWAGLLPGQRVTVDRGRLLAPHRRDLTAAVLRTAARPWRLGSPPWLQRVAGSLRTGLQEACAPLPGKPGGLLPGLVVGDTSKLDPSVDDAFQQTGMTHLTAVSGANLAILAGLVLAALRGVRAGPGWSAALAALAIAGFVILARPSPSVVRAAAMCGLGLLALALGRPRAAVPALCVSVVFLVLLDPALAAAPGFALSVAATAGLLLVAPAWSGALKRRGVPAVAADALAVPAAAQAACSPLIAAFTGTVSLTAIPANLLAAPAVAPATVLGLLAAVTAPVAMPLATALAWLGQWPAWWLVEVAERGGRVPDGLLPWPGGAAGGWLLAALLVAAAFAARWRLPRRLIAVVGATVVVVALPIRVAAPGWPPPGWVVVGCDVGQGDAVVLRAGAASAVVVDAGPDPAPVDACLRRLGVEHVPILFLSHLHLDHIGGLDGVLRGRSVGAIAIGPYREPPEGAAAVSREARRHGVRIVSLTAGGRLTAGAVGIRVLGPLRVLRGTRSDPNNNSLILRADVRSVSVLLPGDAEHDAERAVLSAGEPLDVDVLKVPHHGSAWSDPAFLDAAHARVALVEVGADNDYGHPAPAVLAHLARQGARVLRTDRSGDLAVVALADGTLSTAVRGRQG</sequence>
<feature type="transmembrane region" description="Helical" evidence="6">
    <location>
        <begin position="263"/>
        <end position="282"/>
    </location>
</feature>
<feature type="transmembrane region" description="Helical" evidence="6">
    <location>
        <begin position="72"/>
        <end position="91"/>
    </location>
</feature>
<keyword evidence="2" id="KW-1003">Cell membrane</keyword>
<feature type="transmembrane region" description="Helical" evidence="6">
    <location>
        <begin position="336"/>
        <end position="353"/>
    </location>
</feature>
<evidence type="ECO:0000313" key="8">
    <source>
        <dbReference type="EMBL" id="EXG80418.1"/>
    </source>
</evidence>
<feature type="transmembrane region" description="Helical" evidence="6">
    <location>
        <begin position="445"/>
        <end position="465"/>
    </location>
</feature>
<dbReference type="PATRIC" id="fig|927661.3.peg.1464"/>
<evidence type="ECO:0000256" key="3">
    <source>
        <dbReference type="ARBA" id="ARBA00022692"/>
    </source>
</evidence>
<dbReference type="InterPro" id="IPR052159">
    <property type="entry name" value="Competence_DNA_uptake"/>
</dbReference>
<comment type="subcellular location">
    <subcellularLocation>
        <location evidence="1">Cell membrane</location>
        <topology evidence="1">Multi-pass membrane protein</topology>
    </subcellularLocation>
</comment>
<dbReference type="Proteomes" id="UP000021053">
    <property type="component" value="Unassembled WGS sequence"/>
</dbReference>
<dbReference type="InterPro" id="IPR001279">
    <property type="entry name" value="Metallo-B-lactamas"/>
</dbReference>
<feature type="transmembrane region" description="Helical" evidence="6">
    <location>
        <begin position="20"/>
        <end position="37"/>
    </location>
</feature>
<dbReference type="Pfam" id="PF03772">
    <property type="entry name" value="Competence"/>
    <property type="match status" value="1"/>
</dbReference>
<feature type="transmembrane region" description="Helical" evidence="6">
    <location>
        <begin position="289"/>
        <end position="307"/>
    </location>
</feature>
<dbReference type="EMBL" id="JFBT01000001">
    <property type="protein sequence ID" value="EXG80418.1"/>
    <property type="molecule type" value="Genomic_DNA"/>
</dbReference>
<evidence type="ECO:0000256" key="1">
    <source>
        <dbReference type="ARBA" id="ARBA00004651"/>
    </source>
</evidence>
<proteinExistence type="predicted"/>
<reference evidence="8 9" key="1">
    <citation type="submission" date="2013-07" db="EMBL/GenBank/DDBJ databases">
        <authorList>
            <consortium name="DOE Joint Genome Institute"/>
            <person name="Eisen J."/>
            <person name="Huntemann M."/>
            <person name="Han J."/>
            <person name="Chen A."/>
            <person name="Kyrpides N."/>
            <person name="Mavromatis K."/>
            <person name="Markowitz V."/>
            <person name="Palaniappan K."/>
            <person name="Ivanova N."/>
            <person name="Schaumberg A."/>
            <person name="Pati A."/>
            <person name="Liolios K."/>
            <person name="Nordberg H.P."/>
            <person name="Cantor M.N."/>
            <person name="Hua S.X."/>
            <person name="Woyke T."/>
        </authorList>
    </citation>
    <scope>NUCLEOTIDE SEQUENCE [LARGE SCALE GENOMIC DNA]</scope>
    <source>
        <strain evidence="8 9">DSM 44712</strain>
    </source>
</reference>
<gene>
    <name evidence="8" type="ORF">CryarDRAFT_1491</name>
</gene>
<dbReference type="HOGENOM" id="CLU_010363_4_0_11"/>
<evidence type="ECO:0000259" key="7">
    <source>
        <dbReference type="SMART" id="SM00849"/>
    </source>
</evidence>
<feature type="transmembrane region" description="Helical" evidence="6">
    <location>
        <begin position="359"/>
        <end position="380"/>
    </location>
</feature>
<dbReference type="CDD" id="cd07731">
    <property type="entry name" value="ComA-like_MBL-fold"/>
    <property type="match status" value="1"/>
</dbReference>
<dbReference type="InterPro" id="IPR036866">
    <property type="entry name" value="RibonucZ/Hydroxyglut_hydro"/>
</dbReference>
<evidence type="ECO:0000256" key="2">
    <source>
        <dbReference type="ARBA" id="ARBA00022475"/>
    </source>
</evidence>
<keyword evidence="9" id="KW-1185">Reference proteome</keyword>
<keyword evidence="5 6" id="KW-0472">Membrane</keyword>
<dbReference type="NCBIfam" id="TIGR00360">
    <property type="entry name" value="ComEC_N-term"/>
    <property type="match status" value="1"/>
</dbReference>
<dbReference type="SMART" id="SM00849">
    <property type="entry name" value="Lactamase_B"/>
    <property type="match status" value="1"/>
</dbReference>
<protein>
    <submittedName>
        <fullName evidence="8">ComEC/Rec2-related protein</fullName>
    </submittedName>
</protein>
<dbReference type="RefSeq" id="WP_051569881.1">
    <property type="nucleotide sequence ID" value="NZ_KK073874.1"/>
</dbReference>
<evidence type="ECO:0000313" key="9">
    <source>
        <dbReference type="Proteomes" id="UP000021053"/>
    </source>
</evidence>
<evidence type="ECO:0000256" key="4">
    <source>
        <dbReference type="ARBA" id="ARBA00022989"/>
    </source>
</evidence>
<feature type="transmembrane region" description="Helical" evidence="6">
    <location>
        <begin position="485"/>
        <end position="503"/>
    </location>
</feature>
<dbReference type="InterPro" id="IPR035681">
    <property type="entry name" value="ComA-like_MBL"/>
</dbReference>
<evidence type="ECO:0000256" key="6">
    <source>
        <dbReference type="SAM" id="Phobius"/>
    </source>
</evidence>
<dbReference type="Pfam" id="PF00753">
    <property type="entry name" value="Lactamase_B"/>
    <property type="match status" value="1"/>
</dbReference>
<dbReference type="SUPFAM" id="SSF56281">
    <property type="entry name" value="Metallo-hydrolase/oxidoreductase"/>
    <property type="match status" value="1"/>
</dbReference>
<dbReference type="PANTHER" id="PTHR30619">
    <property type="entry name" value="DNA INTERNALIZATION/COMPETENCE PROTEIN COMEC/REC2"/>
    <property type="match status" value="1"/>
</dbReference>
<evidence type="ECO:0000256" key="5">
    <source>
        <dbReference type="ARBA" id="ARBA00023136"/>
    </source>
</evidence>
<comment type="caution">
    <text evidence="8">The sequence shown here is derived from an EMBL/GenBank/DDBJ whole genome shotgun (WGS) entry which is preliminary data.</text>
</comment>
<accession>A0A010YYW9</accession>
<dbReference type="Gene3D" id="3.60.15.10">
    <property type="entry name" value="Ribonuclease Z/Hydroxyacylglutathione hydrolase-like"/>
    <property type="match status" value="1"/>
</dbReference>
<dbReference type="InterPro" id="IPR004477">
    <property type="entry name" value="ComEC_N"/>
</dbReference>
<dbReference type="GO" id="GO:0005886">
    <property type="term" value="C:plasma membrane"/>
    <property type="evidence" value="ECO:0007669"/>
    <property type="project" value="UniProtKB-SubCell"/>
</dbReference>
<organism evidence="8 9">
    <name type="scientific">Cryptosporangium arvum DSM 44712</name>
    <dbReference type="NCBI Taxonomy" id="927661"/>
    <lineage>
        <taxon>Bacteria</taxon>
        <taxon>Bacillati</taxon>
        <taxon>Actinomycetota</taxon>
        <taxon>Actinomycetes</taxon>
        <taxon>Cryptosporangiales</taxon>
        <taxon>Cryptosporangiaceae</taxon>
        <taxon>Cryptosporangium</taxon>
    </lineage>
</organism>
<name>A0A010YYW9_9ACTN</name>
<dbReference type="PANTHER" id="PTHR30619:SF1">
    <property type="entry name" value="RECOMBINATION PROTEIN 2"/>
    <property type="match status" value="1"/>
</dbReference>
<feature type="transmembrane region" description="Helical" evidence="6">
    <location>
        <begin position="43"/>
        <end position="60"/>
    </location>
</feature>
<keyword evidence="4 6" id="KW-1133">Transmembrane helix</keyword>